<accession>A0A1X2A6I2</accession>
<reference evidence="3" key="2">
    <citation type="submission" date="2016-01" db="EMBL/GenBank/DDBJ databases">
        <authorList>
            <person name="Oliw E.H."/>
        </authorList>
    </citation>
    <scope>NUCLEOTIDE SEQUENCE</scope>
    <source>
        <strain evidence="3">IEC33</strain>
    </source>
</reference>
<dbReference type="SUPFAM" id="SSF52091">
    <property type="entry name" value="SpoIIaa-like"/>
    <property type="match status" value="1"/>
</dbReference>
<gene>
    <name evidence="3" type="ORF">AWB90_20925</name>
    <name evidence="2" type="ORF">AWB91_02425</name>
</gene>
<evidence type="ECO:0000313" key="4">
    <source>
        <dbReference type="Proteomes" id="UP000193285"/>
    </source>
</evidence>
<dbReference type="Proteomes" id="UP000193285">
    <property type="component" value="Unassembled WGS sequence"/>
</dbReference>
<dbReference type="EMBL" id="LQPK01000034">
    <property type="protein sequence ID" value="ORW28084.1"/>
    <property type="molecule type" value="Genomic_DNA"/>
</dbReference>
<dbReference type="OrthoDB" id="4734453at2"/>
<evidence type="ECO:0000313" key="3">
    <source>
        <dbReference type="EMBL" id="ORW41745.1"/>
    </source>
</evidence>
<dbReference type="InterPro" id="IPR036513">
    <property type="entry name" value="STAS_dom_sf"/>
</dbReference>
<protein>
    <recommendedName>
        <fullName evidence="1">STAS domain-containing protein</fullName>
    </recommendedName>
</protein>
<dbReference type="Gene3D" id="3.30.750.24">
    <property type="entry name" value="STAS domain"/>
    <property type="match status" value="1"/>
</dbReference>
<reference evidence="2" key="3">
    <citation type="submission" date="2016-01" db="EMBL/GenBank/DDBJ databases">
        <authorList>
            <person name="Ana R.F.D.C."/>
            <person name="Tarcisio F."/>
            <person name="Maria L.L."/>
            <person name="Monica P."/>
            <person name="Wana L.O.D.C."/>
            <person name="Elisabetta G."/>
            <person name="Jeann R.D.C.B."/>
            <person name="Veronica D.S."/>
            <person name="Karla V.B.L."/>
            <person name="Roberto B."/>
            <person name="Antonella G."/>
            <person name="Anna F."/>
            <person name="Alessandro M."/>
            <person name="Pamela F."/>
            <person name="Francesca D.L."/>
            <person name="Giulia F.S."/>
            <person name="Sara T."/>
            <person name="Fabio R."/>
            <person name="Olivier J."/>
            <person name="Nicola S."/>
            <person name="Enrico T."/>
        </authorList>
    </citation>
    <scope>NUCLEOTIDE SEQUENCE</scope>
    <source>
        <strain evidence="2">FI-07156</strain>
    </source>
</reference>
<evidence type="ECO:0000313" key="5">
    <source>
        <dbReference type="Proteomes" id="UP000193801"/>
    </source>
</evidence>
<proteinExistence type="predicted"/>
<dbReference type="Pfam" id="PF01740">
    <property type="entry name" value="STAS"/>
    <property type="match status" value="1"/>
</dbReference>
<dbReference type="CDD" id="cd07043">
    <property type="entry name" value="STAS_anti-anti-sigma_factors"/>
    <property type="match status" value="1"/>
</dbReference>
<feature type="domain" description="STAS" evidence="1">
    <location>
        <begin position="18"/>
        <end position="128"/>
    </location>
</feature>
<sequence>MKPVSGSHREGQPGEAFSYTVQRLPAGTIIVYAKGALDGGTHAVMLRAVADELTQLPEQLVLELSGATSIDDAAVEALVGATALAAESDTPICLVTSPTGPIARALAAADLIERFEIFATVGEAQRHR</sequence>
<dbReference type="Proteomes" id="UP000193801">
    <property type="component" value="Unassembled WGS sequence"/>
</dbReference>
<organism evidence="3 4">
    <name type="scientific">Mycobacterium paraense</name>
    <dbReference type="NCBI Taxonomy" id="767916"/>
    <lineage>
        <taxon>Bacteria</taxon>
        <taxon>Bacillati</taxon>
        <taxon>Actinomycetota</taxon>
        <taxon>Actinomycetes</taxon>
        <taxon>Mycobacteriales</taxon>
        <taxon>Mycobacteriaceae</taxon>
        <taxon>Mycobacterium</taxon>
        <taxon>Mycobacterium simiae complex</taxon>
    </lineage>
</organism>
<evidence type="ECO:0000313" key="2">
    <source>
        <dbReference type="EMBL" id="ORW28084.1"/>
    </source>
</evidence>
<dbReference type="AlphaFoldDB" id="A0A1X2A6I2"/>
<keyword evidence="5" id="KW-1185">Reference proteome</keyword>
<evidence type="ECO:0000259" key="1">
    <source>
        <dbReference type="PROSITE" id="PS50801"/>
    </source>
</evidence>
<reference evidence="4 5" key="1">
    <citation type="journal article" date="2015" name="Emerg. Microbes Infect.">
        <title>Characterization of 17 strains belonging to the Mycobacterium simiae complex and description of Mycobacterium paraense sp. nov.</title>
        <authorList>
            <person name="Fusco da Costa A.R."/>
            <person name="Fedrizzi T."/>
            <person name="Lopes M.L."/>
            <person name="Pecorari M."/>
            <person name="Oliveira da Costa W.L."/>
            <person name="Giacobazzi E."/>
            <person name="da Costa Bahia J.R."/>
            <person name="De Sanctis V."/>
            <person name="Batista Lima K.V."/>
            <person name="Bertorelli R."/>
            <person name="Grottola A."/>
            <person name="Fabio A."/>
            <person name="Mariottini A."/>
            <person name="Ferretti P."/>
            <person name="Di Leva F."/>
            <person name="Fregni Serpini G."/>
            <person name="Tagliazucchi S."/>
            <person name="Rumpianesi F."/>
            <person name="Jousson O."/>
            <person name="Segata N."/>
            <person name="Tortoli E."/>
        </authorList>
    </citation>
    <scope>NUCLEOTIDE SEQUENCE [LARGE SCALE GENOMIC DNA]</scope>
    <source>
        <strain evidence="2 5">FI-07156</strain>
        <strain evidence="3 4">IEC33</strain>
    </source>
</reference>
<dbReference type="PROSITE" id="PS50801">
    <property type="entry name" value="STAS"/>
    <property type="match status" value="1"/>
</dbReference>
<dbReference type="EMBL" id="LQPN01000063">
    <property type="protein sequence ID" value="ORW41745.1"/>
    <property type="molecule type" value="Genomic_DNA"/>
</dbReference>
<comment type="caution">
    <text evidence="3">The sequence shown here is derived from an EMBL/GenBank/DDBJ whole genome shotgun (WGS) entry which is preliminary data.</text>
</comment>
<name>A0A1X2A6I2_9MYCO</name>
<dbReference type="InterPro" id="IPR002645">
    <property type="entry name" value="STAS_dom"/>
</dbReference>
<dbReference type="RefSeq" id="WP_085095393.1">
    <property type="nucleotide sequence ID" value="NZ_LQPK01000034.1"/>
</dbReference>